<keyword evidence="5 8" id="KW-0547">Nucleotide-binding</keyword>
<keyword evidence="3 8" id="KW-0641">Proline biosynthesis</keyword>
<dbReference type="KEGG" id="cau:Caur_1534"/>
<dbReference type="SUPFAM" id="SSF88697">
    <property type="entry name" value="PUA domain-like"/>
    <property type="match status" value="1"/>
</dbReference>
<feature type="binding site" evidence="8">
    <location>
        <position position="24"/>
    </location>
    <ligand>
        <name>ATP</name>
        <dbReference type="ChEBI" id="CHEBI:30616"/>
    </ligand>
</feature>
<evidence type="ECO:0000259" key="9">
    <source>
        <dbReference type="SMART" id="SM00359"/>
    </source>
</evidence>
<dbReference type="Pfam" id="PF00696">
    <property type="entry name" value="AA_kinase"/>
    <property type="match status" value="1"/>
</dbReference>
<dbReference type="EC" id="2.7.2.11" evidence="8"/>
<reference evidence="11" key="1">
    <citation type="journal article" date="2011" name="BMC Genomics">
        <title>Complete genome sequence of the filamentous anoxygenic phototrophic bacterium Chloroflexus aurantiacus.</title>
        <authorList>
            <person name="Tang K.H."/>
            <person name="Barry K."/>
            <person name="Chertkov O."/>
            <person name="Dalin E."/>
            <person name="Han C.S."/>
            <person name="Hauser L.J."/>
            <person name="Honchak B.M."/>
            <person name="Karbach L.E."/>
            <person name="Land M.L."/>
            <person name="Lapidus A."/>
            <person name="Larimer F.W."/>
            <person name="Mikhailova N."/>
            <person name="Pitluck S."/>
            <person name="Pierson B.K."/>
            <person name="Blankenship R.E."/>
        </authorList>
    </citation>
    <scope>NUCLEOTIDE SEQUENCE [LARGE SCALE GENOMIC DNA]</scope>
    <source>
        <strain evidence="11">ATCC 29366 / DSM 635 / J-10-fl</strain>
    </source>
</reference>
<dbReference type="HOGENOM" id="CLU_025400_2_0_0"/>
<evidence type="ECO:0000313" key="10">
    <source>
        <dbReference type="EMBL" id="ABY34753.1"/>
    </source>
</evidence>
<dbReference type="PANTHER" id="PTHR43654:SF1">
    <property type="entry name" value="ISOPENTENYL PHOSPHATE KINASE"/>
    <property type="match status" value="1"/>
</dbReference>
<feature type="binding site" evidence="8">
    <location>
        <begin position="184"/>
        <end position="185"/>
    </location>
    <ligand>
        <name>ATP</name>
        <dbReference type="ChEBI" id="CHEBI:30616"/>
    </ligand>
</feature>
<dbReference type="AlphaFoldDB" id="A9WAX2"/>
<accession>A9WAX2</accession>
<feature type="binding site" evidence="8">
    <location>
        <position position="64"/>
    </location>
    <ligand>
        <name>substrate</name>
    </ligand>
</feature>
<dbReference type="SUPFAM" id="SSF53633">
    <property type="entry name" value="Carbamate kinase-like"/>
    <property type="match status" value="1"/>
</dbReference>
<dbReference type="Gene3D" id="2.30.130.10">
    <property type="entry name" value="PUA domain"/>
    <property type="match status" value="1"/>
</dbReference>
<comment type="pathway">
    <text evidence="8">Amino-acid biosynthesis; L-proline biosynthesis; L-glutamate 5-semialdehyde from L-glutamate: step 1/2.</text>
</comment>
<dbReference type="FunFam" id="2.30.130.10:FF:000007">
    <property type="entry name" value="Glutamate 5-kinase"/>
    <property type="match status" value="1"/>
</dbReference>
<feature type="binding site" evidence="8">
    <location>
        <position position="164"/>
    </location>
    <ligand>
        <name>substrate</name>
    </ligand>
</feature>
<dbReference type="PIRSF" id="PIRSF000729">
    <property type="entry name" value="GK"/>
    <property type="match status" value="1"/>
</dbReference>
<keyword evidence="1 8" id="KW-0963">Cytoplasm</keyword>
<keyword evidence="6 8" id="KW-0418">Kinase</keyword>
<dbReference type="PROSITE" id="PS00902">
    <property type="entry name" value="GLUTAMATE_5_KINASE"/>
    <property type="match status" value="1"/>
</dbReference>
<dbReference type="InterPro" id="IPR036974">
    <property type="entry name" value="PUA_sf"/>
</dbReference>
<dbReference type="InterPro" id="IPR002478">
    <property type="entry name" value="PUA"/>
</dbReference>
<keyword evidence="4 8" id="KW-0808">Transferase</keyword>
<evidence type="ECO:0000256" key="1">
    <source>
        <dbReference type="ARBA" id="ARBA00022490"/>
    </source>
</evidence>
<comment type="similarity">
    <text evidence="8">Belongs to the glutamate 5-kinase family.</text>
</comment>
<dbReference type="HAMAP" id="MF_00456">
    <property type="entry name" value="ProB"/>
    <property type="match status" value="1"/>
</dbReference>
<comment type="catalytic activity">
    <reaction evidence="8">
        <text>L-glutamate + ATP = L-glutamyl 5-phosphate + ADP</text>
        <dbReference type="Rhea" id="RHEA:14877"/>
        <dbReference type="ChEBI" id="CHEBI:29985"/>
        <dbReference type="ChEBI" id="CHEBI:30616"/>
        <dbReference type="ChEBI" id="CHEBI:58274"/>
        <dbReference type="ChEBI" id="CHEBI:456216"/>
        <dbReference type="EC" id="2.7.2.11"/>
    </reaction>
</comment>
<comment type="function">
    <text evidence="8">Catalyzes the transfer of a phosphate group to glutamate to form L-glutamate 5-phosphate.</text>
</comment>
<name>A9WAX2_CHLAA</name>
<dbReference type="GO" id="GO:0005524">
    <property type="term" value="F:ATP binding"/>
    <property type="evidence" value="ECO:0007669"/>
    <property type="project" value="UniProtKB-KW"/>
</dbReference>
<evidence type="ECO:0000256" key="6">
    <source>
        <dbReference type="ARBA" id="ARBA00022777"/>
    </source>
</evidence>
<keyword evidence="7 8" id="KW-0067">ATP-binding</keyword>
<dbReference type="InterPro" id="IPR005715">
    <property type="entry name" value="Glu_5kinase/COase_Synthase"/>
</dbReference>
<evidence type="ECO:0000256" key="3">
    <source>
        <dbReference type="ARBA" id="ARBA00022650"/>
    </source>
</evidence>
<evidence type="ECO:0000256" key="7">
    <source>
        <dbReference type="ARBA" id="ARBA00022840"/>
    </source>
</evidence>
<dbReference type="InterPro" id="IPR041739">
    <property type="entry name" value="G5K_ProB"/>
</dbReference>
<evidence type="ECO:0000256" key="4">
    <source>
        <dbReference type="ARBA" id="ARBA00022679"/>
    </source>
</evidence>
<keyword evidence="2 8" id="KW-0028">Amino-acid biosynthesis</keyword>
<dbReference type="InterPro" id="IPR019797">
    <property type="entry name" value="Glutamate_5-kinase_CS"/>
</dbReference>
<dbReference type="InterPro" id="IPR001057">
    <property type="entry name" value="Glu/AcGlu_kinase"/>
</dbReference>
<dbReference type="GO" id="GO:0003723">
    <property type="term" value="F:RNA binding"/>
    <property type="evidence" value="ECO:0007669"/>
    <property type="project" value="InterPro"/>
</dbReference>
<dbReference type="GO" id="GO:0055129">
    <property type="term" value="P:L-proline biosynthetic process"/>
    <property type="evidence" value="ECO:0007669"/>
    <property type="project" value="UniProtKB-UniRule"/>
</dbReference>
<evidence type="ECO:0000256" key="5">
    <source>
        <dbReference type="ARBA" id="ARBA00022741"/>
    </source>
</evidence>
<feature type="binding site" evidence="8">
    <location>
        <position position="152"/>
    </location>
    <ligand>
        <name>substrate</name>
    </ligand>
</feature>
<dbReference type="PRINTS" id="PR00474">
    <property type="entry name" value="GLU5KINASE"/>
</dbReference>
<dbReference type="Pfam" id="PF01472">
    <property type="entry name" value="PUA"/>
    <property type="match status" value="1"/>
</dbReference>
<dbReference type="EMBL" id="CP000909">
    <property type="protein sequence ID" value="ABY34753.1"/>
    <property type="molecule type" value="Genomic_DNA"/>
</dbReference>
<comment type="subcellular location">
    <subcellularLocation>
        <location evidence="8">Cytoplasm</location>
    </subcellularLocation>
</comment>
<dbReference type="InterPro" id="IPR036393">
    <property type="entry name" value="AceGlu_kinase-like_sf"/>
</dbReference>
<dbReference type="eggNOG" id="COG0263">
    <property type="taxonomic scope" value="Bacteria"/>
</dbReference>
<dbReference type="InterPro" id="IPR015947">
    <property type="entry name" value="PUA-like_sf"/>
</dbReference>
<dbReference type="InParanoid" id="A9WAX2"/>
<dbReference type="PROSITE" id="PS50890">
    <property type="entry name" value="PUA"/>
    <property type="match status" value="1"/>
</dbReference>
<dbReference type="InterPro" id="IPR011529">
    <property type="entry name" value="Glu_5kinase"/>
</dbReference>
<dbReference type="FunCoup" id="A9WAX2">
    <property type="interactions" value="341"/>
</dbReference>
<protein>
    <recommendedName>
        <fullName evidence="8">Glutamate 5-kinase</fullName>
        <ecNumber evidence="8">2.7.2.11</ecNumber>
    </recommendedName>
    <alternativeName>
        <fullName evidence="8">Gamma-glutamyl kinase</fullName>
        <shortName evidence="8">GK</shortName>
    </alternativeName>
</protein>
<dbReference type="SMART" id="SM00359">
    <property type="entry name" value="PUA"/>
    <property type="match status" value="1"/>
</dbReference>
<dbReference type="PANTHER" id="PTHR43654">
    <property type="entry name" value="GLUTAMATE 5-KINASE"/>
    <property type="match status" value="1"/>
</dbReference>
<dbReference type="PATRIC" id="fig|324602.8.peg.1744"/>
<feature type="domain" description="PUA" evidence="9">
    <location>
        <begin position="292"/>
        <end position="375"/>
    </location>
</feature>
<evidence type="ECO:0000256" key="2">
    <source>
        <dbReference type="ARBA" id="ARBA00022605"/>
    </source>
</evidence>
<dbReference type="FunFam" id="3.40.1160.10:FF:000018">
    <property type="entry name" value="Glutamate 5-kinase"/>
    <property type="match status" value="1"/>
</dbReference>
<proteinExistence type="inferred from homology"/>
<dbReference type="GO" id="GO:0005829">
    <property type="term" value="C:cytosol"/>
    <property type="evidence" value="ECO:0000318"/>
    <property type="project" value="GO_Central"/>
</dbReference>
<dbReference type="Proteomes" id="UP000002008">
    <property type="component" value="Chromosome"/>
</dbReference>
<dbReference type="CDD" id="cd04242">
    <property type="entry name" value="AAK_G5K_ProB"/>
    <property type="match status" value="1"/>
</dbReference>
<keyword evidence="11" id="KW-1185">Reference proteome</keyword>
<dbReference type="GO" id="GO:0004349">
    <property type="term" value="F:glutamate 5-kinase activity"/>
    <property type="evidence" value="ECO:0000318"/>
    <property type="project" value="GO_Central"/>
</dbReference>
<dbReference type="EnsemblBacteria" id="ABY34753">
    <property type="protein sequence ID" value="ABY34753"/>
    <property type="gene ID" value="Caur_1534"/>
</dbReference>
<sequence>MNSPSLLQSSECRAVQIMSRFVVKLGTSVLTAGTDRLHRPYFVELARQIVRLKDAGHEVVLVSSGAVAAGKERLGVNPHHRSNIPLKQVFAAVGQSRLMHIYEQIFELYGLQVAQALLTRDDLRDRRRYLNARNTLTLCLEQGIVPIINENDAVVTAEIRVGDNDNLSALVAGLIDADLLLILTDIDGVYSADPRSDPNAELIREIPVIDERVWAIAGGSGTHRGTGGMQTKIQAADLATRSGVAVVIAAGHEPDVIVRVANGERIGTFFPATTTHPDARQRWILAETVRHSRIVVDEGATTALTRHGKSLLAAGICEVSGEFDRGQTVRIFARDGREIARGLTQYRSSDLRMIAGLRSSQIVSVLGYDYGPEVVHRDDMVVLSG</sequence>
<gene>
    <name evidence="8" type="primary">proB</name>
    <name evidence="10" type="ordered locus">Caur_1534</name>
</gene>
<dbReference type="Gene3D" id="3.40.1160.10">
    <property type="entry name" value="Acetylglutamate kinase-like"/>
    <property type="match status" value="1"/>
</dbReference>
<dbReference type="NCBIfam" id="TIGR01027">
    <property type="entry name" value="proB"/>
    <property type="match status" value="1"/>
</dbReference>
<dbReference type="STRING" id="324602.Caur_1534"/>
<dbReference type="InterPro" id="IPR001048">
    <property type="entry name" value="Asp/Glu/Uridylate_kinase"/>
</dbReference>
<feature type="binding site" evidence="8">
    <location>
        <begin position="226"/>
        <end position="232"/>
    </location>
    <ligand>
        <name>ATP</name>
        <dbReference type="ChEBI" id="CHEBI:30616"/>
    </ligand>
</feature>
<dbReference type="UniPathway" id="UPA00098">
    <property type="reaction ID" value="UER00359"/>
</dbReference>
<organism evidence="10 11">
    <name type="scientific">Chloroflexus aurantiacus (strain ATCC 29366 / DSM 635 / J-10-fl)</name>
    <dbReference type="NCBI Taxonomy" id="324602"/>
    <lineage>
        <taxon>Bacteria</taxon>
        <taxon>Bacillati</taxon>
        <taxon>Chloroflexota</taxon>
        <taxon>Chloroflexia</taxon>
        <taxon>Chloroflexales</taxon>
        <taxon>Chloroflexineae</taxon>
        <taxon>Chloroflexaceae</taxon>
        <taxon>Chloroflexus</taxon>
    </lineage>
</organism>
<evidence type="ECO:0000313" key="11">
    <source>
        <dbReference type="Proteomes" id="UP000002008"/>
    </source>
</evidence>
<evidence type="ECO:0000256" key="8">
    <source>
        <dbReference type="HAMAP-Rule" id="MF_00456"/>
    </source>
</evidence>
<dbReference type="CDD" id="cd21157">
    <property type="entry name" value="PUA_G5K"/>
    <property type="match status" value="1"/>
</dbReference>